<evidence type="ECO:0000256" key="2">
    <source>
        <dbReference type="ARBA" id="ARBA00022485"/>
    </source>
</evidence>
<dbReference type="Pfam" id="PF04055">
    <property type="entry name" value="Radical_SAM"/>
    <property type="match status" value="1"/>
</dbReference>
<dbReference type="PANTHER" id="PTHR22960">
    <property type="entry name" value="MOLYBDOPTERIN COFACTOR SYNTHESIS PROTEIN A"/>
    <property type="match status" value="1"/>
</dbReference>
<keyword evidence="7" id="KW-0411">Iron-sulfur</keyword>
<dbReference type="InterPro" id="IPR006638">
    <property type="entry name" value="Elp3/MiaA/NifB-like_rSAM"/>
</dbReference>
<dbReference type="Proteomes" id="UP000191931">
    <property type="component" value="Unassembled WGS sequence"/>
</dbReference>
<dbReference type="PROSITE" id="PS51918">
    <property type="entry name" value="RADICAL_SAM"/>
    <property type="match status" value="1"/>
</dbReference>
<dbReference type="GO" id="GO:0006777">
    <property type="term" value="P:Mo-molybdopterin cofactor biosynthetic process"/>
    <property type="evidence" value="ECO:0007669"/>
    <property type="project" value="UniProtKB-KW"/>
</dbReference>
<evidence type="ECO:0000313" key="13">
    <source>
        <dbReference type="Proteomes" id="UP000191931"/>
    </source>
</evidence>
<evidence type="ECO:0000256" key="3">
    <source>
        <dbReference type="ARBA" id="ARBA00022691"/>
    </source>
</evidence>
<dbReference type="InterPro" id="IPR007197">
    <property type="entry name" value="rSAM"/>
</dbReference>
<evidence type="ECO:0000256" key="7">
    <source>
        <dbReference type="ARBA" id="ARBA00023014"/>
    </source>
</evidence>
<evidence type="ECO:0000256" key="8">
    <source>
        <dbReference type="ARBA" id="ARBA00023134"/>
    </source>
</evidence>
<dbReference type="InterPro" id="IPR013483">
    <property type="entry name" value="MoaA"/>
</dbReference>
<reference evidence="12 13" key="1">
    <citation type="submission" date="2017-03" db="EMBL/GenBank/DDBJ databases">
        <authorList>
            <person name="Afonso C.L."/>
            <person name="Miller P.J."/>
            <person name="Scott M.A."/>
            <person name="Spackman E."/>
            <person name="Goraichik I."/>
            <person name="Dimitrov K.M."/>
            <person name="Suarez D.L."/>
            <person name="Swayne D.E."/>
        </authorList>
    </citation>
    <scope>NUCLEOTIDE SEQUENCE [LARGE SCALE GENOMIC DNA]</scope>
    <source>
        <strain evidence="12">PRJEB14757</strain>
    </source>
</reference>
<dbReference type="InterPro" id="IPR010505">
    <property type="entry name" value="MoaA_twitch"/>
</dbReference>
<dbReference type="InterPro" id="IPR040064">
    <property type="entry name" value="MoaA-like"/>
</dbReference>
<proteinExistence type="predicted"/>
<evidence type="ECO:0000256" key="9">
    <source>
        <dbReference type="ARBA" id="ARBA00023150"/>
    </source>
</evidence>
<keyword evidence="6" id="KW-0408">Iron</keyword>
<evidence type="ECO:0000256" key="1">
    <source>
        <dbReference type="ARBA" id="ARBA00001966"/>
    </source>
</evidence>
<dbReference type="GO" id="GO:0051539">
    <property type="term" value="F:4 iron, 4 sulfur cluster binding"/>
    <property type="evidence" value="ECO:0007669"/>
    <property type="project" value="UniProtKB-KW"/>
</dbReference>
<dbReference type="InterPro" id="IPR050105">
    <property type="entry name" value="MoCo_biosynth_MoaA/MoaC"/>
</dbReference>
<accession>A0A1W1H5I8</accession>
<dbReference type="STRING" id="1246637.MTBBW1_1110012"/>
<dbReference type="GO" id="GO:0061798">
    <property type="term" value="F:GTP 3',8'-cyclase activity"/>
    <property type="evidence" value="ECO:0007669"/>
    <property type="project" value="TreeGrafter"/>
</dbReference>
<dbReference type="CDD" id="cd21117">
    <property type="entry name" value="Twitch_MoaA"/>
    <property type="match status" value="1"/>
</dbReference>
<keyword evidence="13" id="KW-1185">Reference proteome</keyword>
<feature type="domain" description="Radical SAM core" evidence="11">
    <location>
        <begin position="43"/>
        <end position="270"/>
    </location>
</feature>
<evidence type="ECO:0000256" key="4">
    <source>
        <dbReference type="ARBA" id="ARBA00022723"/>
    </source>
</evidence>
<keyword evidence="10" id="KW-0456">Lyase</keyword>
<name>A0A1W1H5I8_9BACT</name>
<keyword evidence="4" id="KW-0479">Metal-binding</keyword>
<evidence type="ECO:0000313" key="12">
    <source>
        <dbReference type="EMBL" id="SLM27751.1"/>
    </source>
</evidence>
<dbReference type="SFLD" id="SFLDG01386">
    <property type="entry name" value="main_SPASM_domain-containing"/>
    <property type="match status" value="1"/>
</dbReference>
<dbReference type="AlphaFoldDB" id="A0A1W1H5I8"/>
<dbReference type="PANTHER" id="PTHR22960:SF0">
    <property type="entry name" value="MOLYBDENUM COFACTOR BIOSYNTHESIS PROTEIN 1"/>
    <property type="match status" value="1"/>
</dbReference>
<dbReference type="Pfam" id="PF06463">
    <property type="entry name" value="Mob_synth_C"/>
    <property type="match status" value="1"/>
</dbReference>
<dbReference type="InterPro" id="IPR058240">
    <property type="entry name" value="rSAM_sf"/>
</dbReference>
<dbReference type="NCBIfam" id="TIGR02666">
    <property type="entry name" value="moaA"/>
    <property type="match status" value="1"/>
</dbReference>
<dbReference type="RefSeq" id="WP_080804213.1">
    <property type="nucleotide sequence ID" value="NZ_LT828546.1"/>
</dbReference>
<dbReference type="Gene3D" id="3.20.20.70">
    <property type="entry name" value="Aldolase class I"/>
    <property type="match status" value="1"/>
</dbReference>
<dbReference type="CDD" id="cd01335">
    <property type="entry name" value="Radical_SAM"/>
    <property type="match status" value="1"/>
</dbReference>
<keyword evidence="5" id="KW-0547">Nucleotide-binding</keyword>
<evidence type="ECO:0000256" key="5">
    <source>
        <dbReference type="ARBA" id="ARBA00022741"/>
    </source>
</evidence>
<dbReference type="SFLD" id="SFLDG01067">
    <property type="entry name" value="SPASM/twitch_domain_containing"/>
    <property type="match status" value="1"/>
</dbReference>
<sequence>MTLQCDINNEHFKSINQNNSLESNNYTNITKVNNEPKSRQIHSEHRVVNYLRISVTDRCNLACRYCVPKEILPNLHHEDIARYEEIHRIVVSAAELGISKIRITGGEPLVRKGIFSFIKGISQINGIQEISLTTNGVMLKDNLDKLIDSGIHRVNISLDTLKPEKFRFISGKDYFHKVWEGIMLAIDKGLSPVKLNAVILRGINDDEIEQLSGLSTIYPVHMRFIEYMPMGNSSIEPSQQILIPEIKERIEKKFGTLESVEPAKESSSNRPDIGGALVALQKKHAGPAKRFKIRNAPGEIGFISPVSSHFCHECNRLRLTSTGKLRPCLLNNTEIDILTPLRQGATREEIEQIFMSAVKRKPSAHSIGNSYKINGEKVLFNKITTQMSTIGG</sequence>
<comment type="cofactor">
    <cofactor evidence="1">
        <name>[4Fe-4S] cluster</name>
        <dbReference type="ChEBI" id="CHEBI:49883"/>
    </cofactor>
</comment>
<dbReference type="OrthoDB" id="9763993at2"/>
<dbReference type="GO" id="GO:0046872">
    <property type="term" value="F:metal ion binding"/>
    <property type="evidence" value="ECO:0007669"/>
    <property type="project" value="UniProtKB-KW"/>
</dbReference>
<gene>
    <name evidence="12" type="primary">moaA</name>
    <name evidence="12" type="ORF">MTBBW1_1110012</name>
</gene>
<organism evidence="12 13">
    <name type="scientific">Desulfamplus magnetovallimortis</name>
    <dbReference type="NCBI Taxonomy" id="1246637"/>
    <lineage>
        <taxon>Bacteria</taxon>
        <taxon>Pseudomonadati</taxon>
        <taxon>Thermodesulfobacteriota</taxon>
        <taxon>Desulfobacteria</taxon>
        <taxon>Desulfobacterales</taxon>
        <taxon>Desulfobacteraceae</taxon>
        <taxon>Desulfamplus</taxon>
    </lineage>
</organism>
<keyword evidence="3" id="KW-0949">S-adenosyl-L-methionine</keyword>
<dbReference type="GO" id="GO:0005525">
    <property type="term" value="F:GTP binding"/>
    <property type="evidence" value="ECO:0007669"/>
    <property type="project" value="UniProtKB-KW"/>
</dbReference>
<protein>
    <submittedName>
        <fullName evidence="12">Molybdenum cofactor biosynthesis protein A</fullName>
    </submittedName>
</protein>
<dbReference type="SMART" id="SM00729">
    <property type="entry name" value="Elp3"/>
    <property type="match status" value="1"/>
</dbReference>
<evidence type="ECO:0000256" key="10">
    <source>
        <dbReference type="ARBA" id="ARBA00023239"/>
    </source>
</evidence>
<evidence type="ECO:0000256" key="6">
    <source>
        <dbReference type="ARBA" id="ARBA00023004"/>
    </source>
</evidence>
<dbReference type="GO" id="GO:0061799">
    <property type="term" value="F:cyclic pyranopterin monophosphate synthase activity"/>
    <property type="evidence" value="ECO:0007669"/>
    <property type="project" value="TreeGrafter"/>
</dbReference>
<dbReference type="SFLD" id="SFLDG01383">
    <property type="entry name" value="cyclic_pyranopterin_phosphate"/>
    <property type="match status" value="1"/>
</dbReference>
<keyword evidence="9" id="KW-0501">Molybdenum cofactor biosynthesis</keyword>
<evidence type="ECO:0000259" key="11">
    <source>
        <dbReference type="PROSITE" id="PS51918"/>
    </source>
</evidence>
<dbReference type="InterPro" id="IPR013785">
    <property type="entry name" value="Aldolase_TIM"/>
</dbReference>
<dbReference type="SFLD" id="SFLDS00029">
    <property type="entry name" value="Radical_SAM"/>
    <property type="match status" value="1"/>
</dbReference>
<dbReference type="EMBL" id="FWEV01000015">
    <property type="protein sequence ID" value="SLM27751.1"/>
    <property type="molecule type" value="Genomic_DNA"/>
</dbReference>
<keyword evidence="2" id="KW-0004">4Fe-4S</keyword>
<keyword evidence="8" id="KW-0342">GTP-binding</keyword>
<dbReference type="SUPFAM" id="SSF102114">
    <property type="entry name" value="Radical SAM enzymes"/>
    <property type="match status" value="1"/>
</dbReference>